<name>A0ABT3A809_9ALTE</name>
<evidence type="ECO:0000313" key="1">
    <source>
        <dbReference type="EMBL" id="MCV2884794.1"/>
    </source>
</evidence>
<evidence type="ECO:0000313" key="2">
    <source>
        <dbReference type="Proteomes" id="UP001652504"/>
    </source>
</evidence>
<organism evidence="1 2">
    <name type="scientific">Fluctibacter corallii</name>
    <dbReference type="NCBI Taxonomy" id="2984329"/>
    <lineage>
        <taxon>Bacteria</taxon>
        <taxon>Pseudomonadati</taxon>
        <taxon>Pseudomonadota</taxon>
        <taxon>Gammaproteobacteria</taxon>
        <taxon>Alteromonadales</taxon>
        <taxon>Alteromonadaceae</taxon>
        <taxon>Fluctibacter</taxon>
    </lineage>
</organism>
<reference evidence="1 2" key="1">
    <citation type="submission" date="2022-10" db="EMBL/GenBank/DDBJ databases">
        <title>Aestuariibacter sp. AA17 isolated from Montipora capitata coral fragment.</title>
        <authorList>
            <person name="Emsley S.A."/>
            <person name="Pfannmuller K.M."/>
            <person name="Loughran R.M."/>
            <person name="Shlafstein M."/>
            <person name="Papke E."/>
            <person name="Saw J.H."/>
            <person name="Ushijima B."/>
            <person name="Videau P."/>
        </authorList>
    </citation>
    <scope>NUCLEOTIDE SEQUENCE [LARGE SCALE GENOMIC DNA]</scope>
    <source>
        <strain evidence="1 2">AA17</strain>
    </source>
</reference>
<protein>
    <submittedName>
        <fullName evidence="1">Uncharacterized protein</fullName>
    </submittedName>
</protein>
<dbReference type="Proteomes" id="UP001652504">
    <property type="component" value="Unassembled WGS sequence"/>
</dbReference>
<dbReference type="EMBL" id="JAOWKX010000004">
    <property type="protein sequence ID" value="MCV2884794.1"/>
    <property type="molecule type" value="Genomic_DNA"/>
</dbReference>
<keyword evidence="2" id="KW-1185">Reference proteome</keyword>
<proteinExistence type="predicted"/>
<comment type="caution">
    <text evidence="1">The sequence shown here is derived from an EMBL/GenBank/DDBJ whole genome shotgun (WGS) entry which is preliminary data.</text>
</comment>
<accession>A0ABT3A809</accession>
<gene>
    <name evidence="1" type="ORF">OE749_08800</name>
</gene>
<dbReference type="RefSeq" id="WP_263712078.1">
    <property type="nucleotide sequence ID" value="NZ_JAOWKX010000004.1"/>
</dbReference>
<sequence>MKLPIMKLPIRKGHSLIHVTYQDEDYSNNIHADNFQVEYTSQMNRIHISLGPSLNQRNKSSNSLYDANELIRKASKLSLVQIDEDQIIKGLLNALKKYPENSWELQLNSKGMDVFRFKVILSIQMGSIFLDVTEYIEQ</sequence>